<sequence length="141" mass="15985">MVYSKYIKLWEVLYVAYKFEDALEHDMWLEVRLDDDGYFGKLRLVQGSGELWSFKLDTVTAGGLYEGVTKSLYGLDSFAETKIKDSLGTELCIYKGGTPTNPTVTMALFDVESDICWLSLNTARKLLLTLDAYIIGNLSWL</sequence>
<gene>
    <name evidence="1" type="ORF">cd4_073</name>
</gene>
<dbReference type="Proteomes" id="UP000828872">
    <property type="component" value="Segment"/>
</dbReference>
<dbReference type="EMBL" id="MZ399596">
    <property type="protein sequence ID" value="QXP45437.1"/>
    <property type="molecule type" value="Genomic_DNA"/>
</dbReference>
<evidence type="ECO:0000313" key="2">
    <source>
        <dbReference type="Proteomes" id="UP000828872"/>
    </source>
</evidence>
<protein>
    <submittedName>
        <fullName evidence="1">Uncharacterized protein</fullName>
    </submittedName>
</protein>
<accession>A0AAE7VJ42</accession>
<name>A0AAE7VJ42_9CAUD</name>
<proteinExistence type="predicted"/>
<keyword evidence="2" id="KW-1185">Reference proteome</keyword>
<reference evidence="1 2" key="1">
    <citation type="journal article" date="2021" name="Microbiol. Resour. Announc.">
        <title>Genome Sequences of Bacteriophages cd2, cd3, and cd4, which Specifically Target Carnobacterium divergens.</title>
        <authorList>
            <person name="Zhang P."/>
            <person name="Britton A.P."/>
            <person name="Visser K.A."/>
            <person name="Welke C.A."/>
            <person name="Wassink H."/>
            <person name="Prins E."/>
            <person name="Yang X."/>
            <person name="Martin-Visscher L.A."/>
        </authorList>
    </citation>
    <scope>NUCLEOTIDE SEQUENCE [LARGE SCALE GENOMIC DNA]</scope>
    <source>
        <strain evidence="2">cd4</strain>
    </source>
</reference>
<organism evidence="1 2">
    <name type="scientific">Carnobacterium phage cd4</name>
    <dbReference type="NCBI Taxonomy" id="2849246"/>
    <lineage>
        <taxon>Viruses</taxon>
        <taxon>Duplodnaviria</taxon>
        <taxon>Heunggongvirae</taxon>
        <taxon>Uroviricota</taxon>
        <taxon>Caudoviricetes</taxon>
        <taxon>Carnodivirus</taxon>
        <taxon>Carnodivirus cd4-like</taxon>
    </lineage>
</organism>
<evidence type="ECO:0000313" key="1">
    <source>
        <dbReference type="EMBL" id="QXP45437.1"/>
    </source>
</evidence>